<keyword evidence="21" id="KW-1185">Reference proteome</keyword>
<dbReference type="GO" id="GO:0009236">
    <property type="term" value="P:cobalamin biosynthetic process"/>
    <property type="evidence" value="ECO:0007669"/>
    <property type="project" value="UniProtKB-UniRule"/>
</dbReference>
<keyword evidence="8 19" id="KW-0169">Cobalamin biosynthesis</keyword>
<dbReference type="STRING" id="1261640.BHK98_07860"/>
<keyword evidence="12 19" id="KW-1133">Transmembrane helix</keyword>
<keyword evidence="7 19" id="KW-1003">Cell membrane</keyword>
<keyword evidence="13 19" id="KW-0472">Membrane</keyword>
<comment type="similarity">
    <text evidence="4 19">Belongs to the CobS family.</text>
</comment>
<evidence type="ECO:0000256" key="13">
    <source>
        <dbReference type="ARBA" id="ARBA00023136"/>
    </source>
</evidence>
<feature type="transmembrane region" description="Helical" evidence="19">
    <location>
        <begin position="114"/>
        <end position="134"/>
    </location>
</feature>
<keyword evidence="9 19" id="KW-0808">Transferase</keyword>
<dbReference type="PANTHER" id="PTHR34148:SF1">
    <property type="entry name" value="ADENOSYLCOBINAMIDE-GDP RIBAZOLETRANSFERASE"/>
    <property type="match status" value="1"/>
</dbReference>
<evidence type="ECO:0000256" key="18">
    <source>
        <dbReference type="ARBA" id="ARBA00049504"/>
    </source>
</evidence>
<feature type="transmembrane region" description="Helical" evidence="19">
    <location>
        <begin position="184"/>
        <end position="204"/>
    </location>
</feature>
<comment type="subcellular location">
    <subcellularLocation>
        <location evidence="2 19">Cell membrane</location>
        <topology evidence="2 19">Multi-pass membrane protein</topology>
    </subcellularLocation>
</comment>
<dbReference type="RefSeq" id="WP_075713148.1">
    <property type="nucleotide sequence ID" value="NZ_MJIE01000001.1"/>
</dbReference>
<feature type="transmembrane region" description="Helical" evidence="19">
    <location>
        <begin position="243"/>
        <end position="263"/>
    </location>
</feature>
<dbReference type="GO" id="GO:0051073">
    <property type="term" value="F:adenosylcobinamide-GDP ribazoletransferase activity"/>
    <property type="evidence" value="ECO:0007669"/>
    <property type="project" value="UniProtKB-UniRule"/>
</dbReference>
<evidence type="ECO:0000256" key="17">
    <source>
        <dbReference type="ARBA" id="ARBA00048623"/>
    </source>
</evidence>
<evidence type="ECO:0000256" key="7">
    <source>
        <dbReference type="ARBA" id="ARBA00022475"/>
    </source>
</evidence>
<feature type="transmembrane region" description="Helical" evidence="19">
    <location>
        <begin position="32"/>
        <end position="52"/>
    </location>
</feature>
<evidence type="ECO:0000256" key="10">
    <source>
        <dbReference type="ARBA" id="ARBA00022692"/>
    </source>
</evidence>
<dbReference type="Proteomes" id="UP000187404">
    <property type="component" value="Unassembled WGS sequence"/>
</dbReference>
<evidence type="ECO:0000256" key="5">
    <source>
        <dbReference type="ARBA" id="ARBA00013200"/>
    </source>
</evidence>
<evidence type="ECO:0000313" key="20">
    <source>
        <dbReference type="EMBL" id="OLR55980.1"/>
    </source>
</evidence>
<dbReference type="HAMAP" id="MF_00719">
    <property type="entry name" value="CobS"/>
    <property type="match status" value="1"/>
</dbReference>
<dbReference type="Pfam" id="PF02654">
    <property type="entry name" value="CobS"/>
    <property type="match status" value="1"/>
</dbReference>
<dbReference type="EMBL" id="MJIE01000001">
    <property type="protein sequence ID" value="OLR55980.1"/>
    <property type="molecule type" value="Genomic_DNA"/>
</dbReference>
<organism evidence="20 21">
    <name type="scientific">Hornefia porci</name>
    <dbReference type="NCBI Taxonomy" id="2652292"/>
    <lineage>
        <taxon>Bacteria</taxon>
        <taxon>Bacillati</taxon>
        <taxon>Bacillota</taxon>
        <taxon>Clostridia</taxon>
        <taxon>Peptostreptococcales</taxon>
        <taxon>Anaerovoracaceae</taxon>
        <taxon>Hornefia</taxon>
    </lineage>
</organism>
<comment type="function">
    <text evidence="14 19">Joins adenosylcobinamide-GDP and alpha-ribazole to generate adenosylcobalamin (Ado-cobalamin). Also synthesizes adenosylcobalamin 5'-phosphate from adenosylcobinamide-GDP and alpha-ribazole 5'-phosphate.</text>
</comment>
<dbReference type="OrthoDB" id="9794626at2"/>
<dbReference type="EC" id="2.7.8.26" evidence="5 19"/>
<dbReference type="UniPathway" id="UPA00148">
    <property type="reaction ID" value="UER00238"/>
</dbReference>
<name>A0A1Q9JIE4_9FIRM</name>
<gene>
    <name evidence="19" type="primary">cobS</name>
    <name evidence="20" type="ORF">BHK98_07860</name>
</gene>
<comment type="pathway">
    <text evidence="3 19">Cofactor biosynthesis; adenosylcobalamin biosynthesis; adenosylcobalamin from cob(II)yrinate a,c-diamide: step 7/7.</text>
</comment>
<reference evidence="20 21" key="1">
    <citation type="journal article" date="2016" name="Appl. Environ. Microbiol.">
        <title>Function and Phylogeny of Bacterial Butyryl Coenzyme A:Acetate Transferases and Their Diversity in the Proximal Colon of Swine.</title>
        <authorList>
            <person name="Trachsel J."/>
            <person name="Bayles D.O."/>
            <person name="Looft T."/>
            <person name="Levine U.Y."/>
            <person name="Allen H.K."/>
        </authorList>
    </citation>
    <scope>NUCLEOTIDE SEQUENCE [LARGE SCALE GENOMIC DNA]</scope>
    <source>
        <strain evidence="20 21">68-3-10</strain>
    </source>
</reference>
<evidence type="ECO:0000313" key="21">
    <source>
        <dbReference type="Proteomes" id="UP000187404"/>
    </source>
</evidence>
<evidence type="ECO:0000256" key="15">
    <source>
        <dbReference type="ARBA" id="ARBA00032605"/>
    </source>
</evidence>
<dbReference type="InterPro" id="IPR003805">
    <property type="entry name" value="CobS"/>
</dbReference>
<comment type="catalytic activity">
    <reaction evidence="17 19">
        <text>alpha-ribazole + adenosylcob(III)inamide-GDP = adenosylcob(III)alamin + GMP + H(+)</text>
        <dbReference type="Rhea" id="RHEA:16049"/>
        <dbReference type="ChEBI" id="CHEBI:10329"/>
        <dbReference type="ChEBI" id="CHEBI:15378"/>
        <dbReference type="ChEBI" id="CHEBI:18408"/>
        <dbReference type="ChEBI" id="CHEBI:58115"/>
        <dbReference type="ChEBI" id="CHEBI:60487"/>
        <dbReference type="EC" id="2.7.8.26"/>
    </reaction>
</comment>
<dbReference type="GO" id="GO:0008818">
    <property type="term" value="F:cobalamin 5'-phosphate synthase activity"/>
    <property type="evidence" value="ECO:0007669"/>
    <property type="project" value="UniProtKB-UniRule"/>
</dbReference>
<dbReference type="GO" id="GO:0005886">
    <property type="term" value="C:plasma membrane"/>
    <property type="evidence" value="ECO:0007669"/>
    <property type="project" value="UniProtKB-SubCell"/>
</dbReference>
<keyword evidence="11 19" id="KW-0460">Magnesium</keyword>
<protein>
    <recommendedName>
        <fullName evidence="6 19">Adenosylcobinamide-GDP ribazoletransferase</fullName>
        <ecNumber evidence="5 19">2.7.8.26</ecNumber>
    </recommendedName>
    <alternativeName>
        <fullName evidence="16 19">Cobalamin synthase</fullName>
    </alternativeName>
    <alternativeName>
        <fullName evidence="15 19">Cobalamin-5'-phosphate synthase</fullName>
    </alternativeName>
</protein>
<evidence type="ECO:0000256" key="11">
    <source>
        <dbReference type="ARBA" id="ARBA00022842"/>
    </source>
</evidence>
<sequence>MKFITAFFMAWGNFITLPCPYKKWDGGLKNMMLAFLPLTGAVIGSIWGLVIWSMRSIDAAQPQGLAVPSPLAAVLAVFLLFALCGFMHLDGFMDCNDAILSRRPMEDKQRILKDSTVGAFAVVTLMFLLLTWYACMSVCWDKVPCVTFFMIPVLSRSLSGAAVMRHRPLGTSQYREDYRQPGKWKWHVMNGVLCAICVLPALALAYRQSFLRPAILMIVEMAVTAGIAGRYARRQLGGMSGDIAGYMICWSEFAGIVTLTVTAGN</sequence>
<evidence type="ECO:0000256" key="4">
    <source>
        <dbReference type="ARBA" id="ARBA00010561"/>
    </source>
</evidence>
<evidence type="ECO:0000256" key="12">
    <source>
        <dbReference type="ARBA" id="ARBA00022989"/>
    </source>
</evidence>
<evidence type="ECO:0000256" key="1">
    <source>
        <dbReference type="ARBA" id="ARBA00001946"/>
    </source>
</evidence>
<evidence type="ECO:0000256" key="14">
    <source>
        <dbReference type="ARBA" id="ARBA00025228"/>
    </source>
</evidence>
<accession>A0A1Q9JIE4</accession>
<dbReference type="PANTHER" id="PTHR34148">
    <property type="entry name" value="ADENOSYLCOBINAMIDE-GDP RIBAZOLETRANSFERASE"/>
    <property type="match status" value="1"/>
</dbReference>
<comment type="catalytic activity">
    <reaction evidence="18 19">
        <text>alpha-ribazole 5'-phosphate + adenosylcob(III)inamide-GDP = adenosylcob(III)alamin 5'-phosphate + GMP + H(+)</text>
        <dbReference type="Rhea" id="RHEA:23560"/>
        <dbReference type="ChEBI" id="CHEBI:15378"/>
        <dbReference type="ChEBI" id="CHEBI:57918"/>
        <dbReference type="ChEBI" id="CHEBI:58115"/>
        <dbReference type="ChEBI" id="CHEBI:60487"/>
        <dbReference type="ChEBI" id="CHEBI:60493"/>
        <dbReference type="EC" id="2.7.8.26"/>
    </reaction>
</comment>
<feature type="transmembrane region" description="Helical" evidence="19">
    <location>
        <begin position="210"/>
        <end position="231"/>
    </location>
</feature>
<keyword evidence="10 19" id="KW-0812">Transmembrane</keyword>
<proteinExistence type="inferred from homology"/>
<evidence type="ECO:0000256" key="19">
    <source>
        <dbReference type="HAMAP-Rule" id="MF_00719"/>
    </source>
</evidence>
<comment type="cofactor">
    <cofactor evidence="1 19">
        <name>Mg(2+)</name>
        <dbReference type="ChEBI" id="CHEBI:18420"/>
    </cofactor>
</comment>
<comment type="caution">
    <text evidence="20">The sequence shown here is derived from an EMBL/GenBank/DDBJ whole genome shotgun (WGS) entry which is preliminary data.</text>
</comment>
<evidence type="ECO:0000256" key="3">
    <source>
        <dbReference type="ARBA" id="ARBA00004663"/>
    </source>
</evidence>
<feature type="transmembrane region" description="Helical" evidence="19">
    <location>
        <begin position="72"/>
        <end position="93"/>
    </location>
</feature>
<evidence type="ECO:0000256" key="6">
    <source>
        <dbReference type="ARBA" id="ARBA00015850"/>
    </source>
</evidence>
<evidence type="ECO:0000256" key="8">
    <source>
        <dbReference type="ARBA" id="ARBA00022573"/>
    </source>
</evidence>
<evidence type="ECO:0000256" key="16">
    <source>
        <dbReference type="ARBA" id="ARBA00032853"/>
    </source>
</evidence>
<evidence type="ECO:0000256" key="2">
    <source>
        <dbReference type="ARBA" id="ARBA00004651"/>
    </source>
</evidence>
<dbReference type="AlphaFoldDB" id="A0A1Q9JIE4"/>
<evidence type="ECO:0000256" key="9">
    <source>
        <dbReference type="ARBA" id="ARBA00022679"/>
    </source>
</evidence>